<accession>A0A948RXM3</accession>
<proteinExistence type="predicted"/>
<dbReference type="AlphaFoldDB" id="A0A948RXM3"/>
<dbReference type="Proteomes" id="UP000777784">
    <property type="component" value="Unassembled WGS sequence"/>
</dbReference>
<feature type="transmembrane region" description="Helical" evidence="1">
    <location>
        <begin position="435"/>
        <end position="459"/>
    </location>
</feature>
<keyword evidence="1" id="KW-0472">Membrane</keyword>
<keyword evidence="1" id="KW-0812">Transmembrane</keyword>
<sequence>MKSPDFETRRPRAFEEPIIWDSSRAPRMWEKDGMQELHPAHRCAIFTVHGIGQQHWAETAAGLRAGFEDALEEIYKWQEGENAKAAKGESARKDATLRTAALPYDLNQIKKLPSPYIYEGYWADYADLKATFPTECRDMSDKERDFFEQLWGKRPVSSSRTLIWFLRRQFSLLHPRNIPKVGAAYLLYIPLQIVATVTLFFAWLRRPAIIKGFLADVRLYCDPQGEIEKAIVQRIDRRVGSEFLKMLNLDWEFRELPWPERISRSGKLVDFNRIIWVAHSLGTVISYNVLSDLFLHAKNIKVNGDDEQIRGVDRLHDSLRRFVTLGSPLDKIAFLFGRKTLRPWPKEQRNGSDDEWWINFYHVLDPVSGVLSSDLISHNDPPANFHIRSCWIPGLAHLAYWKDSRSLRFILGRTYGAENLPDKDFNPWPDWKKNFLAILAYFVWLGFLLGITAGFFFVVEMLIRTIF</sequence>
<name>A0A948RXM3_UNCEI</name>
<dbReference type="EMBL" id="JAHJDP010000099">
    <property type="protein sequence ID" value="MBU2692730.1"/>
    <property type="molecule type" value="Genomic_DNA"/>
</dbReference>
<evidence type="ECO:0000313" key="3">
    <source>
        <dbReference type="Proteomes" id="UP000777784"/>
    </source>
</evidence>
<gene>
    <name evidence="2" type="ORF">KJ970_17575</name>
</gene>
<protein>
    <submittedName>
        <fullName evidence="2">Uncharacterized protein</fullName>
    </submittedName>
</protein>
<feature type="transmembrane region" description="Helical" evidence="1">
    <location>
        <begin position="185"/>
        <end position="204"/>
    </location>
</feature>
<organism evidence="2 3">
    <name type="scientific">Eiseniibacteriota bacterium</name>
    <dbReference type="NCBI Taxonomy" id="2212470"/>
    <lineage>
        <taxon>Bacteria</taxon>
        <taxon>Candidatus Eiseniibacteriota</taxon>
    </lineage>
</organism>
<reference evidence="2" key="1">
    <citation type="submission" date="2021-05" db="EMBL/GenBank/DDBJ databases">
        <title>Energy efficiency and biological interactions define the core microbiome of deep oligotrophic groundwater.</title>
        <authorList>
            <person name="Mehrshad M."/>
            <person name="Lopez-Fernandez M."/>
            <person name="Bell E."/>
            <person name="Bernier-Latmani R."/>
            <person name="Bertilsson S."/>
            <person name="Dopson M."/>
        </authorList>
    </citation>
    <scope>NUCLEOTIDE SEQUENCE</scope>
    <source>
        <strain evidence="2">Modern_marine.mb.64</strain>
    </source>
</reference>
<evidence type="ECO:0000313" key="2">
    <source>
        <dbReference type="EMBL" id="MBU2692730.1"/>
    </source>
</evidence>
<keyword evidence="1" id="KW-1133">Transmembrane helix</keyword>
<evidence type="ECO:0000256" key="1">
    <source>
        <dbReference type="SAM" id="Phobius"/>
    </source>
</evidence>
<comment type="caution">
    <text evidence="2">The sequence shown here is derived from an EMBL/GenBank/DDBJ whole genome shotgun (WGS) entry which is preliminary data.</text>
</comment>